<dbReference type="SMART" id="SM00485">
    <property type="entry name" value="XPGN"/>
    <property type="match status" value="1"/>
</dbReference>
<dbReference type="CDD" id="cd09907">
    <property type="entry name" value="H3TH_FEN1-Euk"/>
    <property type="match status" value="1"/>
</dbReference>
<evidence type="ECO:0000256" key="14">
    <source>
        <dbReference type="ARBA" id="ARBA00034726"/>
    </source>
</evidence>
<evidence type="ECO:0000259" key="17">
    <source>
        <dbReference type="SMART" id="SM00484"/>
    </source>
</evidence>
<feature type="compositionally biased region" description="Basic and acidic residues" evidence="16">
    <location>
        <begin position="369"/>
        <end position="379"/>
    </location>
</feature>
<dbReference type="InterPro" id="IPR006086">
    <property type="entry name" value="XPG-I_dom"/>
</dbReference>
<dbReference type="InterPro" id="IPR029060">
    <property type="entry name" value="PIN-like_dom_sf"/>
</dbReference>
<reference evidence="19" key="1">
    <citation type="submission" date="2014-01" db="EMBL/GenBank/DDBJ databases">
        <title>The genome of the white-rot fungus Pycnoporus cinnabarinus: a basidiomycete model with a versatile arsenal for lignocellulosic biomass breakdown.</title>
        <authorList>
            <person name="Levasseur A."/>
            <person name="Lomascolo A."/>
            <person name="Ruiz-Duenas F.J."/>
            <person name="Uzan E."/>
            <person name="Piumi F."/>
            <person name="Kues U."/>
            <person name="Ram A.F.J."/>
            <person name="Murat C."/>
            <person name="Haon M."/>
            <person name="Benoit I."/>
            <person name="Arfi Y."/>
            <person name="Chevret D."/>
            <person name="Drula E."/>
            <person name="Kwon M.J."/>
            <person name="Gouret P."/>
            <person name="Lesage-Meessen L."/>
            <person name="Lombard V."/>
            <person name="Mariette J."/>
            <person name="Noirot C."/>
            <person name="Park J."/>
            <person name="Patyshakuliyeva A."/>
            <person name="Wieneger R.A.B."/>
            <person name="Wosten H.A.B."/>
            <person name="Martin F."/>
            <person name="Coutinho P.M."/>
            <person name="de Vries R."/>
            <person name="Martinez A.T."/>
            <person name="Klopp C."/>
            <person name="Pontarotti P."/>
            <person name="Henrissat B."/>
            <person name="Record E."/>
        </authorList>
    </citation>
    <scope>NUCLEOTIDE SEQUENCE [LARGE SCALE GENOMIC DNA]</scope>
    <source>
        <strain evidence="19">BRFM137</strain>
    </source>
</reference>
<evidence type="ECO:0000256" key="10">
    <source>
        <dbReference type="ARBA" id="ARBA00022842"/>
    </source>
</evidence>
<dbReference type="Pfam" id="PF00752">
    <property type="entry name" value="XPG_N"/>
    <property type="match status" value="1"/>
</dbReference>
<evidence type="ECO:0000256" key="4">
    <source>
        <dbReference type="ARBA" id="ARBA00022722"/>
    </source>
</evidence>
<comment type="function">
    <text evidence="15">Structure-specific nuclease with 5'-flap endonuclease and 5'-3' exonuclease activities involved in DNA replication and repair. During DNA replication, cleaves the 5'-overhanging flap structure that is generated by displacement synthesis when DNA polymerase encounters the 5'-end of a downstream Okazaki fragment. It enters the flap from the 5'-end and then tracks to cleave the flap base, leaving a nick for ligation. Also involved in the long patch base excision repair (LP-BER) pathway, by cleaving within the apurinic/apyrimidinic (AP) site-terminated flap. Acts as a genome stabilization factor that prevents flaps from equilibrating into structures that lead to duplications and deletions. Also possesses 5'-3' exonuclease activity on nicked or gapped double-stranded DNA, and exhibits RNase H activity. Also involved in replication and repair of rDNA and in repairing mitochondrial DNA.</text>
</comment>
<dbReference type="AlphaFoldDB" id="A0A060SQE5"/>
<dbReference type="GO" id="GO:0003677">
    <property type="term" value="F:DNA binding"/>
    <property type="evidence" value="ECO:0007669"/>
    <property type="project" value="UniProtKB-UniRule"/>
</dbReference>
<dbReference type="FunFam" id="1.10.150.20:FF:000009">
    <property type="entry name" value="Flap endonuclease 1"/>
    <property type="match status" value="1"/>
</dbReference>
<sequence length="422" mass="47327">MGIKGLTALLAEHAPKAFQEHEMKTLFGRKVAIDASMSIYQFLIAVRQKDGELLTNDAGETTSHLMGFFYRTIRMVENGIKPAYVFDGKPPELKAGVLSKRFERREEAKEEGEEAKEVGTAEDMDRFSRRTVKVTREHNEECRKLLTLMGIPFVVAPSEAEAQCAELARGGKVYAAGSEDMDTLTFGAPILYRHLTFSEARKTPISEINLQKCLEGLEMNMSQFIELCILLGCDYLEPIKGIGPKSALKLIREHGTLAKVLEHLKEKVAEKEEAAEEGKKKKGGIQIPEEWPWEQAKAIFEKPDVTPAHELELEWKSPDIDGLVDFLVREKGFNEERVRKGGEKLMKFLNAKQQGRLDGFFAVKPKTSPKKEKAEDKGAKGKGGKRKVQLPPHILRHSSRSYMSQADDKDKKGAGSNKKAKK</sequence>
<comment type="caution">
    <text evidence="19">The sequence shown here is derived from an EMBL/GenBank/DDBJ whole genome shotgun (WGS) entry which is preliminary data.</text>
</comment>
<dbReference type="PRINTS" id="PR00853">
    <property type="entry name" value="XPGRADSUPER"/>
</dbReference>
<dbReference type="InterPro" id="IPR023426">
    <property type="entry name" value="Flap_endonuc"/>
</dbReference>
<comment type="cofactor">
    <cofactor evidence="15">
        <name>Mg(2+)</name>
        <dbReference type="ChEBI" id="CHEBI:18420"/>
    </cofactor>
    <text evidence="15">Binds 2 magnesium ions per subunit. They probably participate in the reaction catalyzed by the enzyme. May bind an additional third magnesium ion after substrate binding.</text>
</comment>
<dbReference type="InterPro" id="IPR036279">
    <property type="entry name" value="5-3_exonuclease_C_sf"/>
</dbReference>
<proteinExistence type="inferred from homology"/>
<feature type="region of interest" description="Disordered" evidence="16">
    <location>
        <begin position="359"/>
        <end position="422"/>
    </location>
</feature>
<evidence type="ECO:0000256" key="7">
    <source>
        <dbReference type="ARBA" id="ARBA00022763"/>
    </source>
</evidence>
<evidence type="ECO:0000313" key="20">
    <source>
        <dbReference type="Proteomes" id="UP000029665"/>
    </source>
</evidence>
<dbReference type="Gene3D" id="1.10.150.20">
    <property type="entry name" value="5' to 3' exonuclease, C-terminal subdomain"/>
    <property type="match status" value="1"/>
</dbReference>
<dbReference type="EMBL" id="CCBP010000173">
    <property type="protein sequence ID" value="CDO74439.1"/>
    <property type="molecule type" value="Genomic_DNA"/>
</dbReference>
<gene>
    <name evidence="19" type="ORF">BN946_scf184972.g6</name>
</gene>
<dbReference type="GO" id="GO:0005730">
    <property type="term" value="C:nucleolus"/>
    <property type="evidence" value="ECO:0007669"/>
    <property type="project" value="UniProtKB-SubCell"/>
</dbReference>
<dbReference type="InterPro" id="IPR006084">
    <property type="entry name" value="XPG/Rad2"/>
</dbReference>
<evidence type="ECO:0000256" key="16">
    <source>
        <dbReference type="SAM" id="MobiDB-lite"/>
    </source>
</evidence>
<dbReference type="Proteomes" id="UP000029665">
    <property type="component" value="Unassembled WGS sequence"/>
</dbReference>
<dbReference type="GO" id="GO:0005654">
    <property type="term" value="C:nucleoplasm"/>
    <property type="evidence" value="ECO:0007669"/>
    <property type="project" value="UniProtKB-SubCell"/>
</dbReference>
<keyword evidence="7 15" id="KW-0227">DNA damage</keyword>
<keyword evidence="2 15" id="KW-0597">Phosphoprotein</keyword>
<keyword evidence="10 15" id="KW-0460">Magnesium</keyword>
<keyword evidence="5 15" id="KW-0479">Metal-binding</keyword>
<keyword evidence="11 15" id="KW-0496">Mitochondrion</keyword>
<dbReference type="SMART" id="SM00279">
    <property type="entry name" value="HhH2"/>
    <property type="match status" value="1"/>
</dbReference>
<organism evidence="19 20">
    <name type="scientific">Pycnoporus cinnabarinus</name>
    <name type="common">Cinnabar-red polypore</name>
    <name type="synonym">Trametes cinnabarina</name>
    <dbReference type="NCBI Taxonomy" id="5643"/>
    <lineage>
        <taxon>Eukaryota</taxon>
        <taxon>Fungi</taxon>
        <taxon>Dikarya</taxon>
        <taxon>Basidiomycota</taxon>
        <taxon>Agaricomycotina</taxon>
        <taxon>Agaricomycetes</taxon>
        <taxon>Polyporales</taxon>
        <taxon>Polyporaceae</taxon>
        <taxon>Trametes</taxon>
    </lineage>
</organism>
<comment type="subcellular location">
    <subcellularLocation>
        <location evidence="1 15">Mitochondrion</location>
    </subcellularLocation>
    <subcellularLocation>
        <location evidence="15">Nucleus</location>
        <location evidence="15">Nucleolus</location>
    </subcellularLocation>
    <subcellularLocation>
        <location evidence="15">Nucleus</location>
        <location evidence="15">Nucleoplasm</location>
    </subcellularLocation>
    <text evidence="15">Resides mostly in the nucleoli and relocalizes to the nucleoplasm upon DNA damage.</text>
</comment>
<dbReference type="SMART" id="SM00484">
    <property type="entry name" value="XPGI"/>
    <property type="match status" value="1"/>
</dbReference>
<dbReference type="PANTHER" id="PTHR11081">
    <property type="entry name" value="FLAP ENDONUCLEASE FAMILY MEMBER"/>
    <property type="match status" value="1"/>
</dbReference>
<evidence type="ECO:0000256" key="2">
    <source>
        <dbReference type="ARBA" id="ARBA00022553"/>
    </source>
</evidence>
<dbReference type="GO" id="GO:0017108">
    <property type="term" value="F:5'-flap endonuclease activity"/>
    <property type="evidence" value="ECO:0007669"/>
    <property type="project" value="UniProtKB-UniRule"/>
</dbReference>
<dbReference type="InterPro" id="IPR019974">
    <property type="entry name" value="XPG_CS"/>
</dbReference>
<keyword evidence="6 15" id="KW-0255">Endonuclease</keyword>
<keyword evidence="9 15" id="KW-0269">Exonuclease</keyword>
<dbReference type="STRING" id="5643.A0A060SQE5"/>
<dbReference type="PROSITE" id="PS00841">
    <property type="entry name" value="XPG_1"/>
    <property type="match status" value="1"/>
</dbReference>
<dbReference type="GO" id="GO:0008409">
    <property type="term" value="F:5'-3' exonuclease activity"/>
    <property type="evidence" value="ECO:0007669"/>
    <property type="project" value="UniProtKB-UniRule"/>
</dbReference>
<dbReference type="FunFam" id="3.40.50.1010:FF:000003">
    <property type="entry name" value="Flap endonuclease 1"/>
    <property type="match status" value="1"/>
</dbReference>
<protein>
    <recommendedName>
        <fullName evidence="15">Flap endonuclease 1</fullName>
        <shortName evidence="15">FEN-1</shortName>
        <ecNumber evidence="15">3.1.-.-</ecNumber>
    </recommendedName>
    <alternativeName>
        <fullName evidence="15">Flap structure-specific endonuclease 1</fullName>
    </alternativeName>
</protein>
<dbReference type="GO" id="GO:0043137">
    <property type="term" value="P:DNA replication, removal of RNA primer"/>
    <property type="evidence" value="ECO:0007669"/>
    <property type="project" value="UniProtKB-UniRule"/>
</dbReference>
<dbReference type="HAMAP" id="MF_00614">
    <property type="entry name" value="Fen"/>
    <property type="match status" value="1"/>
</dbReference>
<evidence type="ECO:0000256" key="15">
    <source>
        <dbReference type="HAMAP-Rule" id="MF_03140"/>
    </source>
</evidence>
<dbReference type="InterPro" id="IPR008918">
    <property type="entry name" value="HhH2"/>
</dbReference>
<evidence type="ECO:0000256" key="5">
    <source>
        <dbReference type="ARBA" id="ARBA00022723"/>
    </source>
</evidence>
<evidence type="ECO:0000256" key="8">
    <source>
        <dbReference type="ARBA" id="ARBA00022801"/>
    </source>
</evidence>
<dbReference type="OMA" id="MGIPWVQ"/>
<dbReference type="PANTHER" id="PTHR11081:SF9">
    <property type="entry name" value="FLAP ENDONUCLEASE 1"/>
    <property type="match status" value="1"/>
</dbReference>
<dbReference type="PROSITE" id="PS00842">
    <property type="entry name" value="XPG_2"/>
    <property type="match status" value="1"/>
</dbReference>
<keyword evidence="3 15" id="KW-0235">DNA replication</keyword>
<evidence type="ECO:0000256" key="11">
    <source>
        <dbReference type="ARBA" id="ARBA00023128"/>
    </source>
</evidence>
<keyword evidence="20" id="KW-1185">Reference proteome</keyword>
<dbReference type="HOGENOM" id="CLU_032444_1_1_1"/>
<comment type="similarity">
    <text evidence="14 15">Belongs to the XPG/RAD2 endonuclease family. FEN1 subfamily.</text>
</comment>
<keyword evidence="8 15" id="KW-0378">Hydrolase</keyword>
<dbReference type="GO" id="GO:0000287">
    <property type="term" value="F:magnesium ion binding"/>
    <property type="evidence" value="ECO:0007669"/>
    <property type="project" value="UniProtKB-UniRule"/>
</dbReference>
<evidence type="ECO:0000256" key="1">
    <source>
        <dbReference type="ARBA" id="ARBA00004173"/>
    </source>
</evidence>
<evidence type="ECO:0000256" key="13">
    <source>
        <dbReference type="ARBA" id="ARBA00023242"/>
    </source>
</evidence>
<evidence type="ECO:0000256" key="3">
    <source>
        <dbReference type="ARBA" id="ARBA00022705"/>
    </source>
</evidence>
<dbReference type="GO" id="GO:0006284">
    <property type="term" value="P:base-excision repair"/>
    <property type="evidence" value="ECO:0007669"/>
    <property type="project" value="UniProtKB-UniRule"/>
</dbReference>
<dbReference type="SUPFAM" id="SSF88723">
    <property type="entry name" value="PIN domain-like"/>
    <property type="match status" value="1"/>
</dbReference>
<dbReference type="Gene3D" id="3.40.50.1010">
    <property type="entry name" value="5'-nuclease"/>
    <property type="match status" value="1"/>
</dbReference>
<keyword evidence="4 15" id="KW-0540">Nuclease</keyword>
<dbReference type="InterPro" id="IPR006085">
    <property type="entry name" value="XPG_DNA_repair_N"/>
</dbReference>
<name>A0A060SQE5_PYCCI</name>
<accession>A0A060SQE5</accession>
<dbReference type="Pfam" id="PF00867">
    <property type="entry name" value="XPG_I"/>
    <property type="match status" value="1"/>
</dbReference>
<feature type="domain" description="XPG N-terminal" evidence="18">
    <location>
        <begin position="1"/>
        <end position="108"/>
    </location>
</feature>
<evidence type="ECO:0000256" key="12">
    <source>
        <dbReference type="ARBA" id="ARBA00023204"/>
    </source>
</evidence>
<dbReference type="GO" id="GO:0005739">
    <property type="term" value="C:mitochondrion"/>
    <property type="evidence" value="ECO:0007669"/>
    <property type="project" value="UniProtKB-SubCell"/>
</dbReference>
<dbReference type="SUPFAM" id="SSF47807">
    <property type="entry name" value="5' to 3' exonuclease, C-terminal subdomain"/>
    <property type="match status" value="1"/>
</dbReference>
<evidence type="ECO:0000256" key="6">
    <source>
        <dbReference type="ARBA" id="ARBA00022759"/>
    </source>
</evidence>
<dbReference type="EC" id="3.1.-.-" evidence="15"/>
<evidence type="ECO:0000259" key="18">
    <source>
        <dbReference type="SMART" id="SM00485"/>
    </source>
</evidence>
<keyword evidence="12 15" id="KW-0234">DNA repair</keyword>
<feature type="compositionally biased region" description="Basic residues" evidence="16">
    <location>
        <begin position="380"/>
        <end position="399"/>
    </location>
</feature>
<evidence type="ECO:0000313" key="19">
    <source>
        <dbReference type="EMBL" id="CDO74439.1"/>
    </source>
</evidence>
<keyword evidence="13 15" id="KW-0539">Nucleus</keyword>
<dbReference type="CDD" id="cd09867">
    <property type="entry name" value="PIN_FEN1"/>
    <property type="match status" value="1"/>
</dbReference>
<feature type="domain" description="XPG-I" evidence="17">
    <location>
        <begin position="147"/>
        <end position="219"/>
    </location>
</feature>
<dbReference type="OrthoDB" id="1937206at2759"/>
<evidence type="ECO:0000256" key="9">
    <source>
        <dbReference type="ARBA" id="ARBA00022839"/>
    </source>
</evidence>